<dbReference type="EMBL" id="JBBEUB010000002">
    <property type="protein sequence ID" value="MEJ2902191.1"/>
    <property type="molecule type" value="Genomic_DNA"/>
</dbReference>
<name>A0ABU8NKH9_9SPHI</name>
<keyword evidence="3" id="KW-1185">Reference proteome</keyword>
<feature type="transmembrane region" description="Helical" evidence="1">
    <location>
        <begin position="57"/>
        <end position="77"/>
    </location>
</feature>
<keyword evidence="1" id="KW-0812">Transmembrane</keyword>
<feature type="transmembrane region" description="Helical" evidence="1">
    <location>
        <begin position="89"/>
        <end position="106"/>
    </location>
</feature>
<feature type="transmembrane region" description="Helical" evidence="1">
    <location>
        <begin position="6"/>
        <end position="29"/>
    </location>
</feature>
<evidence type="ECO:0000256" key="1">
    <source>
        <dbReference type="SAM" id="Phobius"/>
    </source>
</evidence>
<accession>A0ABU8NKH9</accession>
<keyword evidence="1" id="KW-1133">Transmembrane helix</keyword>
<dbReference type="Proteomes" id="UP001378956">
    <property type="component" value="Unassembled WGS sequence"/>
</dbReference>
<dbReference type="RefSeq" id="WP_288884067.1">
    <property type="nucleotide sequence ID" value="NZ_CBFGNQ010000021.1"/>
</dbReference>
<comment type="caution">
    <text evidence="2">The sequence shown here is derived from an EMBL/GenBank/DDBJ whole genome shotgun (WGS) entry which is preliminary data.</text>
</comment>
<gene>
    <name evidence="2" type="ORF">WAE58_07135</name>
</gene>
<protein>
    <recommendedName>
        <fullName evidence="4">SdpI/YhfL family protein</fullName>
    </recommendedName>
</protein>
<proteinExistence type="predicted"/>
<evidence type="ECO:0000313" key="2">
    <source>
        <dbReference type="EMBL" id="MEJ2902191.1"/>
    </source>
</evidence>
<evidence type="ECO:0000313" key="3">
    <source>
        <dbReference type="Proteomes" id="UP001378956"/>
    </source>
</evidence>
<reference evidence="2 3" key="1">
    <citation type="submission" date="2024-03" db="EMBL/GenBank/DDBJ databases">
        <title>Sequence of Lycoming College Course Isolates.</title>
        <authorList>
            <person name="Plotts O."/>
            <person name="Newman J."/>
        </authorList>
    </citation>
    <scope>NUCLEOTIDE SEQUENCE [LARGE SCALE GENOMIC DNA]</scope>
    <source>
        <strain evidence="2 3">CJB-3</strain>
    </source>
</reference>
<organism evidence="2 3">
    <name type="scientific">Pedobacter panaciterrae</name>
    <dbReference type="NCBI Taxonomy" id="363849"/>
    <lineage>
        <taxon>Bacteria</taxon>
        <taxon>Pseudomonadati</taxon>
        <taxon>Bacteroidota</taxon>
        <taxon>Sphingobacteriia</taxon>
        <taxon>Sphingobacteriales</taxon>
        <taxon>Sphingobacteriaceae</taxon>
        <taxon>Pedobacter</taxon>
    </lineage>
</organism>
<evidence type="ECO:0008006" key="4">
    <source>
        <dbReference type="Google" id="ProtNLM"/>
    </source>
</evidence>
<keyword evidence="1" id="KW-0472">Membrane</keyword>
<sequence>MDHIESITISISLFIITAIVVIAILNFILKNRLINSGLTNPEILNSLGQSFNHKIAVLKWGLILFFGGIGLVVINYIPDAQVDSPLPYGIEMIFIAAGFLSYYFLVRKSEKDQG</sequence>